<dbReference type="Gene3D" id="3.90.1340.10">
    <property type="entry name" value="Phage tail collar domain"/>
    <property type="match status" value="1"/>
</dbReference>
<dbReference type="EMBL" id="JBHSCR010000013">
    <property type="protein sequence ID" value="MFC4348624.1"/>
    <property type="molecule type" value="Genomic_DNA"/>
</dbReference>
<sequence>MYEQYMGVIKALGFQFTPAEWGLCNGQYLSIGQFSALFSLLGCRFGGDCRTDFTLPDLRGRVPMGWGQSPGLSPWVMGAKPGWHHEVLSLSKMPDHTHGFTYTGSGGASVNVSVSASAGQDATPADGDYLAVPASGLGSPLGNAYTAPAEVTTKATIGGVNAAISGFNTNALTIQDTPQATQAVSIQQPTQAVHYSMCLEGLYPSRS</sequence>
<keyword evidence="3" id="KW-1185">Reference proteome</keyword>
<evidence type="ECO:0000259" key="1">
    <source>
        <dbReference type="Pfam" id="PF07484"/>
    </source>
</evidence>
<dbReference type="Proteomes" id="UP001595776">
    <property type="component" value="Unassembled WGS sequence"/>
</dbReference>
<dbReference type="RefSeq" id="WP_068149031.1">
    <property type="nucleotide sequence ID" value="NZ_JBHSCR010000013.1"/>
</dbReference>
<accession>A0ABV8UBR1</accession>
<evidence type="ECO:0000313" key="3">
    <source>
        <dbReference type="Proteomes" id="UP001595776"/>
    </source>
</evidence>
<dbReference type="InterPro" id="IPR011083">
    <property type="entry name" value="Phage_tail_collar_dom"/>
</dbReference>
<name>A0ABV8UBR1_9PROT</name>
<dbReference type="InterPro" id="IPR037053">
    <property type="entry name" value="Phage_tail_collar_dom_sf"/>
</dbReference>
<proteinExistence type="predicted"/>
<protein>
    <submittedName>
        <fullName evidence="2">Phage tail protein</fullName>
    </submittedName>
</protein>
<reference evidence="3" key="1">
    <citation type="journal article" date="2019" name="Int. J. Syst. Evol. Microbiol.">
        <title>The Global Catalogue of Microorganisms (GCM) 10K type strain sequencing project: providing services to taxonomists for standard genome sequencing and annotation.</title>
        <authorList>
            <consortium name="The Broad Institute Genomics Platform"/>
            <consortium name="The Broad Institute Genome Sequencing Center for Infectious Disease"/>
            <person name="Wu L."/>
            <person name="Ma J."/>
        </authorList>
    </citation>
    <scope>NUCLEOTIDE SEQUENCE [LARGE SCALE GENOMIC DNA]</scope>
    <source>
        <strain evidence="3">CGMCC 1.15304</strain>
    </source>
</reference>
<comment type="caution">
    <text evidence="2">The sequence shown here is derived from an EMBL/GenBank/DDBJ whole genome shotgun (WGS) entry which is preliminary data.</text>
</comment>
<dbReference type="Pfam" id="PF07484">
    <property type="entry name" value="Collar"/>
    <property type="match status" value="1"/>
</dbReference>
<organism evidence="2 3">
    <name type="scientific">Kordiimonas lipolytica</name>
    <dbReference type="NCBI Taxonomy" id="1662421"/>
    <lineage>
        <taxon>Bacteria</taxon>
        <taxon>Pseudomonadati</taxon>
        <taxon>Pseudomonadota</taxon>
        <taxon>Alphaproteobacteria</taxon>
        <taxon>Kordiimonadales</taxon>
        <taxon>Kordiimonadaceae</taxon>
        <taxon>Kordiimonas</taxon>
    </lineage>
</organism>
<dbReference type="SUPFAM" id="SSF88874">
    <property type="entry name" value="Receptor-binding domain of short tail fibre protein gp12"/>
    <property type="match status" value="1"/>
</dbReference>
<gene>
    <name evidence="2" type="ORF">ACFO5Q_12290</name>
</gene>
<feature type="domain" description="Phage tail collar" evidence="1">
    <location>
        <begin position="7"/>
        <end position="63"/>
    </location>
</feature>
<evidence type="ECO:0000313" key="2">
    <source>
        <dbReference type="EMBL" id="MFC4348624.1"/>
    </source>
</evidence>